<dbReference type="RefSeq" id="WP_254974616.1">
    <property type="nucleotide sequence ID" value="NZ_JANDWK010000033.1"/>
</dbReference>
<evidence type="ECO:0008006" key="4">
    <source>
        <dbReference type="Google" id="ProtNLM"/>
    </source>
</evidence>
<gene>
    <name evidence="2" type="ORF">NNC55_12160</name>
</gene>
<sequence length="121" mass="13689">MADIHIDIERMIMHSNYLLEVDNSSASNGLSDMERKQYLDQIKELVQTVQTLLDANIALGNKQKELQAEADRKIAGLQDQVDKLAGELQARRRKMHGKNNEKQTGDKSVNTGKTKDELTPR</sequence>
<proteinExistence type="predicted"/>
<dbReference type="Proteomes" id="UP001204486">
    <property type="component" value="Unassembled WGS sequence"/>
</dbReference>
<evidence type="ECO:0000313" key="3">
    <source>
        <dbReference type="Proteomes" id="UP001204486"/>
    </source>
</evidence>
<evidence type="ECO:0000313" key="2">
    <source>
        <dbReference type="EMBL" id="MCP9600698.1"/>
    </source>
</evidence>
<evidence type="ECO:0000256" key="1">
    <source>
        <dbReference type="SAM" id="MobiDB-lite"/>
    </source>
</evidence>
<comment type="caution">
    <text evidence="2">The sequence shown here is derived from an EMBL/GenBank/DDBJ whole genome shotgun (WGS) entry which is preliminary data.</text>
</comment>
<protein>
    <recommendedName>
        <fullName evidence="4">Transposase</fullName>
    </recommendedName>
</protein>
<reference evidence="2" key="1">
    <citation type="submission" date="2022-07" db="EMBL/GenBank/DDBJ databases">
        <title>Prevotella copri.</title>
        <authorList>
            <person name="Yang C."/>
        </authorList>
    </citation>
    <scope>NUCLEOTIDE SEQUENCE</scope>
    <source>
        <strain evidence="2">HF1476</strain>
    </source>
</reference>
<dbReference type="EMBL" id="JANDWN010000036">
    <property type="protein sequence ID" value="MCP9600698.1"/>
    <property type="molecule type" value="Genomic_DNA"/>
</dbReference>
<dbReference type="AlphaFoldDB" id="A0AAW5IZB9"/>
<accession>A0AAW5IZB9</accession>
<feature type="region of interest" description="Disordered" evidence="1">
    <location>
        <begin position="85"/>
        <end position="121"/>
    </location>
</feature>
<organism evidence="2 3">
    <name type="scientific">Segatella copri</name>
    <dbReference type="NCBI Taxonomy" id="165179"/>
    <lineage>
        <taxon>Bacteria</taxon>
        <taxon>Pseudomonadati</taxon>
        <taxon>Bacteroidota</taxon>
        <taxon>Bacteroidia</taxon>
        <taxon>Bacteroidales</taxon>
        <taxon>Prevotellaceae</taxon>
        <taxon>Segatella</taxon>
    </lineage>
</organism>
<name>A0AAW5IZB9_9BACT</name>